<gene>
    <name evidence="2" type="ORF">GCM10025883_30020</name>
</gene>
<keyword evidence="3" id="KW-1185">Reference proteome</keyword>
<dbReference type="Proteomes" id="UP001157126">
    <property type="component" value="Unassembled WGS sequence"/>
</dbReference>
<sequence length="310" mass="33555">MPTTPVSGQVDHVIGRLRTLPRGAQRRLGRALRDRVAGEDAPTAAKRIWQTPGPRWFTKDDPIWIVNQDSAMFPGGIASLLLQSLHPQAMAGVAGHSGYKGDPWGRLQRTSHYLATVAFGTVDHATEAIEHVKAIHERVRGKDHRGRPYRASDPHLLRWVHVAETWCFLAAHQAYSDRPLSAADADRFVDQARTSAELLGAHDLPRTAAELDAQLEAFRPELEASPAAKEAAAFLLREPPLPLAAKPGYALLAAGGIVLLPGWARDELGITLPAAARPAARAAGRFGVAAVRWGMAGLDDDERLRHGTSA</sequence>
<dbReference type="EMBL" id="BSUO01000001">
    <property type="protein sequence ID" value="GMA40957.1"/>
    <property type="molecule type" value="Genomic_DNA"/>
</dbReference>
<dbReference type="Pfam" id="PF09995">
    <property type="entry name" value="MPAB_Lcp_cat"/>
    <property type="match status" value="1"/>
</dbReference>
<proteinExistence type="predicted"/>
<name>A0ABQ6IW46_9MICO</name>
<evidence type="ECO:0000313" key="2">
    <source>
        <dbReference type="EMBL" id="GMA40957.1"/>
    </source>
</evidence>
<comment type="caution">
    <text evidence="2">The sequence shown here is derived from an EMBL/GenBank/DDBJ whole genome shotgun (WGS) entry which is preliminary data.</text>
</comment>
<evidence type="ECO:0000313" key="3">
    <source>
        <dbReference type="Proteomes" id="UP001157126"/>
    </source>
</evidence>
<dbReference type="InterPro" id="IPR018713">
    <property type="entry name" value="MPAB/Lcp_cat_dom"/>
</dbReference>
<accession>A0ABQ6IW46</accession>
<reference evidence="3" key="1">
    <citation type="journal article" date="2019" name="Int. J. Syst. Evol. Microbiol.">
        <title>The Global Catalogue of Microorganisms (GCM) 10K type strain sequencing project: providing services to taxonomists for standard genome sequencing and annotation.</title>
        <authorList>
            <consortium name="The Broad Institute Genomics Platform"/>
            <consortium name="The Broad Institute Genome Sequencing Center for Infectious Disease"/>
            <person name="Wu L."/>
            <person name="Ma J."/>
        </authorList>
    </citation>
    <scope>NUCLEOTIDE SEQUENCE [LARGE SCALE GENOMIC DNA]</scope>
    <source>
        <strain evidence="3">NBRC 113072</strain>
    </source>
</reference>
<protein>
    <recommendedName>
        <fullName evidence="1">ER-bound oxygenase mpaB/mpaB'/Rubber oxygenase catalytic domain-containing protein</fullName>
    </recommendedName>
</protein>
<dbReference type="PANTHER" id="PTHR36151">
    <property type="entry name" value="BLR2777 PROTEIN"/>
    <property type="match status" value="1"/>
</dbReference>
<evidence type="ECO:0000259" key="1">
    <source>
        <dbReference type="Pfam" id="PF09995"/>
    </source>
</evidence>
<organism evidence="2 3">
    <name type="scientific">Mobilicoccus caccae</name>
    <dbReference type="NCBI Taxonomy" id="1859295"/>
    <lineage>
        <taxon>Bacteria</taxon>
        <taxon>Bacillati</taxon>
        <taxon>Actinomycetota</taxon>
        <taxon>Actinomycetes</taxon>
        <taxon>Micrococcales</taxon>
        <taxon>Dermatophilaceae</taxon>
        <taxon>Mobilicoccus</taxon>
    </lineage>
</organism>
<dbReference type="PANTHER" id="PTHR36151:SF3">
    <property type="entry name" value="ER-BOUND OXYGENASE MPAB_MPAB'_RUBBER OXYGENASE CATALYTIC DOMAIN-CONTAINING PROTEIN"/>
    <property type="match status" value="1"/>
</dbReference>
<feature type="domain" description="ER-bound oxygenase mpaB/mpaB'/Rubber oxygenase catalytic" evidence="1">
    <location>
        <begin position="67"/>
        <end position="286"/>
    </location>
</feature>